<evidence type="ECO:0000313" key="2">
    <source>
        <dbReference type="Proteomes" id="UP000037737"/>
    </source>
</evidence>
<evidence type="ECO:0000313" key="1">
    <source>
        <dbReference type="EMBL" id="KOS09703.1"/>
    </source>
</evidence>
<organism evidence="1 2">
    <name type="scientific">Microbacterium aurantiacum</name>
    <dbReference type="NCBI Taxonomy" id="162393"/>
    <lineage>
        <taxon>Bacteria</taxon>
        <taxon>Bacillati</taxon>
        <taxon>Actinomycetota</taxon>
        <taxon>Actinomycetes</taxon>
        <taxon>Micrococcales</taxon>
        <taxon>Microbacteriaceae</taxon>
        <taxon>Microbacterium</taxon>
    </lineage>
</organism>
<sequence length="149" mass="15557">MTIENITPGDRPYDVFAFTHQLVLFAIYPADSIVCADSTIYGQGCIVGYAPIDYAALGATKMPTSDRYQLPGGVPLSTNVSLTLTAVSTDAEAEAMAQAIREPSGFGLGMTKTSAGTPVKYVEPGCTIDGIQTYEFDVLAQSGAVSVCG</sequence>
<proteinExistence type="predicted"/>
<reference evidence="1" key="1">
    <citation type="submission" date="2015-04" db="EMBL/GenBank/DDBJ databases">
        <title>Complete genome sequence of Microbacterium chocolatum SIT 101, a bacterium enantioselectively hydrolyzing mesomeric diesters.</title>
        <authorList>
            <person name="Li X."/>
            <person name="Xu Y."/>
        </authorList>
    </citation>
    <scope>NUCLEOTIDE SEQUENCE [LARGE SCALE GENOMIC DNA]</scope>
    <source>
        <strain evidence="1">SIT 101</strain>
    </source>
</reference>
<dbReference type="PATRIC" id="fig|84292.3.peg.2952"/>
<comment type="caution">
    <text evidence="1">The sequence shown here is derived from an EMBL/GenBank/DDBJ whole genome shotgun (WGS) entry which is preliminary data.</text>
</comment>
<dbReference type="EMBL" id="LAVO01000023">
    <property type="protein sequence ID" value="KOS09703.1"/>
    <property type="molecule type" value="Genomic_DNA"/>
</dbReference>
<dbReference type="AlphaFoldDB" id="A0A0N0RR89"/>
<name>A0A0N0RR89_9MICO</name>
<protein>
    <submittedName>
        <fullName evidence="1">Uncharacterized protein</fullName>
    </submittedName>
</protein>
<keyword evidence="2" id="KW-1185">Reference proteome</keyword>
<dbReference type="KEGG" id="mcw:A8L33_14300"/>
<gene>
    <name evidence="1" type="ORF">XI38_14470</name>
</gene>
<accession>A0A0N0RR89</accession>
<dbReference type="Proteomes" id="UP000037737">
    <property type="component" value="Unassembled WGS sequence"/>
</dbReference>